<feature type="compositionally biased region" description="Acidic residues" evidence="1">
    <location>
        <begin position="30"/>
        <end position="48"/>
    </location>
</feature>
<comment type="caution">
    <text evidence="2">The sequence shown here is derived from an EMBL/GenBank/DDBJ whole genome shotgun (WGS) entry which is preliminary data.</text>
</comment>
<feature type="compositionally biased region" description="Low complexity" evidence="1">
    <location>
        <begin position="181"/>
        <end position="204"/>
    </location>
</feature>
<gene>
    <name evidence="2" type="ORF">PCOR1329_LOCUS52496</name>
</gene>
<feature type="compositionally biased region" description="Basic and acidic residues" evidence="1">
    <location>
        <begin position="1"/>
        <end position="12"/>
    </location>
</feature>
<feature type="region of interest" description="Disordered" evidence="1">
    <location>
        <begin position="1"/>
        <end position="56"/>
    </location>
</feature>
<accession>A0ABN9UYR1</accession>
<keyword evidence="3" id="KW-1185">Reference proteome</keyword>
<evidence type="ECO:0000313" key="2">
    <source>
        <dbReference type="EMBL" id="CAK0864707.1"/>
    </source>
</evidence>
<evidence type="ECO:0000313" key="3">
    <source>
        <dbReference type="Proteomes" id="UP001189429"/>
    </source>
</evidence>
<dbReference type="EMBL" id="CAUYUJ010016392">
    <property type="protein sequence ID" value="CAK0864707.1"/>
    <property type="molecule type" value="Genomic_DNA"/>
</dbReference>
<protein>
    <submittedName>
        <fullName evidence="2">Uncharacterized protein</fullName>
    </submittedName>
</protein>
<proteinExistence type="predicted"/>
<name>A0ABN9UYR1_9DINO</name>
<feature type="compositionally biased region" description="Low complexity" evidence="1">
    <location>
        <begin position="111"/>
        <end position="122"/>
    </location>
</feature>
<sequence>APLRRSDGDDARTGGGPSPRRGAVVYDIGSDNDDPLEMELEPDSDAEADAPPPPPNLVYIERVAELEQRSDGLRRELAAAHEDERALRAGIHDKNQLVAHLARKAELSGNRSAAAHAGDAPARGGGRSREESTAELENASSRKRRRRTSGSEMTSRTGARGRVPTGLVERAVMPAPRPRAPRGAGTRPIRGRSISSSSSSSSSSDVGLEAGLWSYYIRTVSLHRPLRGDIRIAGAM</sequence>
<feature type="non-terminal residue" evidence="2">
    <location>
        <position position="1"/>
    </location>
</feature>
<evidence type="ECO:0000256" key="1">
    <source>
        <dbReference type="SAM" id="MobiDB-lite"/>
    </source>
</evidence>
<reference evidence="2" key="1">
    <citation type="submission" date="2023-10" db="EMBL/GenBank/DDBJ databases">
        <authorList>
            <person name="Chen Y."/>
            <person name="Shah S."/>
            <person name="Dougan E. K."/>
            <person name="Thang M."/>
            <person name="Chan C."/>
        </authorList>
    </citation>
    <scope>NUCLEOTIDE SEQUENCE [LARGE SCALE GENOMIC DNA]</scope>
</reference>
<organism evidence="2 3">
    <name type="scientific">Prorocentrum cordatum</name>
    <dbReference type="NCBI Taxonomy" id="2364126"/>
    <lineage>
        <taxon>Eukaryota</taxon>
        <taxon>Sar</taxon>
        <taxon>Alveolata</taxon>
        <taxon>Dinophyceae</taxon>
        <taxon>Prorocentrales</taxon>
        <taxon>Prorocentraceae</taxon>
        <taxon>Prorocentrum</taxon>
    </lineage>
</organism>
<dbReference type="Proteomes" id="UP001189429">
    <property type="component" value="Unassembled WGS sequence"/>
</dbReference>
<feature type="region of interest" description="Disordered" evidence="1">
    <location>
        <begin position="107"/>
        <end position="206"/>
    </location>
</feature>